<feature type="chain" id="PRO_5025470642" description="G-protein coupled receptors family 1 profile domain-containing protein" evidence="3">
    <location>
        <begin position="26"/>
        <end position="805"/>
    </location>
</feature>
<keyword evidence="2" id="KW-0812">Transmembrane</keyword>
<proteinExistence type="predicted"/>
<dbReference type="VEuPathDB" id="AmoebaDB:NfTy_070980"/>
<dbReference type="GO" id="GO:0005730">
    <property type="term" value="C:nucleolus"/>
    <property type="evidence" value="ECO:0007669"/>
    <property type="project" value="TreeGrafter"/>
</dbReference>
<protein>
    <recommendedName>
        <fullName evidence="6">G-protein coupled receptors family 1 profile domain-containing protein</fullName>
    </recommendedName>
</protein>
<dbReference type="PANTHER" id="PTHR16148">
    <property type="entry name" value="NF-KAPPA-B-REPRESSING FACTOR-RELATED"/>
    <property type="match status" value="1"/>
</dbReference>
<name>A0A6A5BI09_NAEFO</name>
<feature type="transmembrane region" description="Helical" evidence="2">
    <location>
        <begin position="534"/>
        <end position="556"/>
    </location>
</feature>
<sequence>MSIYISSRTITIILLCLTLVFNVDSKWIGVFRTVEATPTTTNSQITTTWNTISSFDRHSISSTWNSSQNNNLLSLPGDDKDDYVHPIFICFFVFYFFGFSLVFCYALHLLGSKFGKWYKNYRTKRKYLHGTMIRNRTHSNQSGGRGDIVTPFKVTSVVESHTGNSNAIHSSQNHHIVNNYLYPMNHPSNHILQNLFYVQIIPYFLIRFLIYFLIGFELIPKDYFDIENHWAQSQIFLVAFSLSGILLHNSYFLIAFFWSELESFKRGIPTRQKKPLLIFITCSLIWFGAEIAMAVLVFVKCYPNLYSPPSNTVWFTWIVRVEHVLNAILSLALMIWFIIYSTWKKRSMWNLNFDEGLKYLRTRYSRRHRDDDLRKKMTSKTSRNIVNSNNTISNNNNNNNNTTISNNNNNNTTMTTTTTMVPVDETSILIPKSNSNSNNNTIHEYPFQQQENSCHHTSQPSSLPPSTPLKPFSMVNHGRETPHNDQSQQQQQQLLASQHSNSTSQYTYLYHNNNNNNTTRGPHLITRIEKTKKWLYRSMIVCILVYLLQSLSQLIFTEIFIAYHSNDNETTNGGVLILYNSYIIVIGLINSLSDFTPFLMCYIFHKSNEIVKDIVRQDMNSSGGGGGNYDVMTHESSYNILTGDGYYLNSQQVSTDDATSLREETEDDDELPIPIMMMQPQQMNTIYGSSNHDTTITITTTTTTHHLISNQQQQHDHPSQLALLPRQEYISHLQDSSQLLLRKTSVTSTPCSTTTDMSMTITPQHLMTDGMVQHTQVHTSQNFFSKLFKKWRSDDEMLVQVPYKD</sequence>
<feature type="transmembrane region" description="Helical" evidence="2">
    <location>
        <begin position="576"/>
        <end position="604"/>
    </location>
</feature>
<feature type="signal peptide" evidence="3">
    <location>
        <begin position="1"/>
        <end position="25"/>
    </location>
</feature>
<dbReference type="RefSeq" id="XP_044562216.1">
    <property type="nucleotide sequence ID" value="XM_044706805.1"/>
</dbReference>
<evidence type="ECO:0000313" key="5">
    <source>
        <dbReference type="Proteomes" id="UP000444721"/>
    </source>
</evidence>
<feature type="compositionally biased region" description="Low complexity" evidence="1">
    <location>
        <begin position="384"/>
        <end position="416"/>
    </location>
</feature>
<dbReference type="GO" id="GO:0005654">
    <property type="term" value="C:nucleoplasm"/>
    <property type="evidence" value="ECO:0007669"/>
    <property type="project" value="TreeGrafter"/>
</dbReference>
<dbReference type="OrthoDB" id="10541489at2759"/>
<feature type="compositionally biased region" description="Low complexity" evidence="1">
    <location>
        <begin position="486"/>
        <end position="497"/>
    </location>
</feature>
<gene>
    <name evidence="4" type="ORF">FDP41_003495</name>
</gene>
<keyword evidence="5" id="KW-1185">Reference proteome</keyword>
<evidence type="ECO:0000256" key="1">
    <source>
        <dbReference type="SAM" id="MobiDB-lite"/>
    </source>
</evidence>
<feature type="transmembrane region" description="Helical" evidence="2">
    <location>
        <begin position="83"/>
        <end position="110"/>
    </location>
</feature>
<dbReference type="PANTHER" id="PTHR16148:SF14">
    <property type="entry name" value="MYND-TYPE DOMAIN-CONTAINING PROTEIN"/>
    <property type="match status" value="1"/>
</dbReference>
<keyword evidence="2" id="KW-0472">Membrane</keyword>
<evidence type="ECO:0000313" key="4">
    <source>
        <dbReference type="EMBL" id="KAF0977503.1"/>
    </source>
</evidence>
<feature type="region of interest" description="Disordered" evidence="1">
    <location>
        <begin position="370"/>
        <end position="416"/>
    </location>
</feature>
<dbReference type="GeneID" id="68110713"/>
<feature type="transmembrane region" description="Helical" evidence="2">
    <location>
        <begin position="276"/>
        <end position="299"/>
    </location>
</feature>
<dbReference type="VEuPathDB" id="AmoebaDB:NF0064280"/>
<accession>A0A6A5BI09</accession>
<dbReference type="Proteomes" id="UP000444721">
    <property type="component" value="Unassembled WGS sequence"/>
</dbReference>
<dbReference type="AlphaFoldDB" id="A0A6A5BI09"/>
<keyword evidence="2" id="KW-1133">Transmembrane helix</keyword>
<feature type="transmembrane region" description="Helical" evidence="2">
    <location>
        <begin position="234"/>
        <end position="256"/>
    </location>
</feature>
<feature type="transmembrane region" description="Helical" evidence="2">
    <location>
        <begin position="194"/>
        <end position="214"/>
    </location>
</feature>
<feature type="region of interest" description="Disordered" evidence="1">
    <location>
        <begin position="448"/>
        <end position="497"/>
    </location>
</feature>
<reference evidence="4 5" key="1">
    <citation type="journal article" date="2019" name="Sci. Rep.">
        <title>Nanopore sequencing improves the draft genome of the human pathogenic amoeba Naegleria fowleri.</title>
        <authorList>
            <person name="Liechti N."/>
            <person name="Schurch N."/>
            <person name="Bruggmann R."/>
            <person name="Wittwer M."/>
        </authorList>
    </citation>
    <scope>NUCLEOTIDE SEQUENCE [LARGE SCALE GENOMIC DNA]</scope>
    <source>
        <strain evidence="4 5">ATCC 30894</strain>
    </source>
</reference>
<dbReference type="EMBL" id="VFQX01000034">
    <property type="protein sequence ID" value="KAF0977503.1"/>
    <property type="molecule type" value="Genomic_DNA"/>
</dbReference>
<evidence type="ECO:0000256" key="2">
    <source>
        <dbReference type="SAM" id="Phobius"/>
    </source>
</evidence>
<comment type="caution">
    <text evidence="4">The sequence shown here is derived from an EMBL/GenBank/DDBJ whole genome shotgun (WGS) entry which is preliminary data.</text>
</comment>
<organism evidence="4 5">
    <name type="scientific">Naegleria fowleri</name>
    <name type="common">Brain eating amoeba</name>
    <dbReference type="NCBI Taxonomy" id="5763"/>
    <lineage>
        <taxon>Eukaryota</taxon>
        <taxon>Discoba</taxon>
        <taxon>Heterolobosea</taxon>
        <taxon>Tetramitia</taxon>
        <taxon>Eutetramitia</taxon>
        <taxon>Vahlkampfiidae</taxon>
        <taxon>Naegleria</taxon>
    </lineage>
</organism>
<dbReference type="VEuPathDB" id="AmoebaDB:FDP41_003495"/>
<evidence type="ECO:0008006" key="6">
    <source>
        <dbReference type="Google" id="ProtNLM"/>
    </source>
</evidence>
<keyword evidence="3" id="KW-0732">Signal</keyword>
<feature type="transmembrane region" description="Helical" evidence="2">
    <location>
        <begin position="324"/>
        <end position="343"/>
    </location>
</feature>
<evidence type="ECO:0000256" key="3">
    <source>
        <dbReference type="SAM" id="SignalP"/>
    </source>
</evidence>